<keyword evidence="2" id="KW-1185">Reference proteome</keyword>
<evidence type="ECO:0008006" key="3">
    <source>
        <dbReference type="Google" id="ProtNLM"/>
    </source>
</evidence>
<gene>
    <name evidence="1" type="ORF">CLV90_1820</name>
</gene>
<dbReference type="AlphaFoldDB" id="A0A4R7K3Z6"/>
<comment type="caution">
    <text evidence="1">The sequence shown here is derived from an EMBL/GenBank/DDBJ whole genome shotgun (WGS) entry which is preliminary data.</text>
</comment>
<name>A0A4R7K3Z6_9FLAO</name>
<dbReference type="Proteomes" id="UP000294749">
    <property type="component" value="Unassembled WGS sequence"/>
</dbReference>
<dbReference type="EMBL" id="SOAY01000011">
    <property type="protein sequence ID" value="TDT44743.1"/>
    <property type="molecule type" value="Genomic_DNA"/>
</dbReference>
<organism evidence="1 2">
    <name type="scientific">Maribacter spongiicola</name>
    <dbReference type="NCBI Taxonomy" id="1206753"/>
    <lineage>
        <taxon>Bacteria</taxon>
        <taxon>Pseudomonadati</taxon>
        <taxon>Bacteroidota</taxon>
        <taxon>Flavobacteriia</taxon>
        <taxon>Flavobacteriales</taxon>
        <taxon>Flavobacteriaceae</taxon>
        <taxon>Maribacter</taxon>
    </lineage>
</organism>
<sequence length="357" mass="41684">MNKTIIGYGSFFHKTDIDQIFETDHSFLGEHHLFYAGRYAMRFIFEAVLKERKIKTIWLPNYYCPFVKDWLESTFSQIAYYDIDPFDAESKVNFLEFETTDLVLVNNFWGLKSNTIPQGDRPIIIEDHSHGWLTDGCIESEADFCIASLRKTLPAPLGGIAWKPKKSNSTIAFPALQKNNNIDTVNSMTTSWDAMSLAMQLKDSCEREQDKNVFLSTYNQGENILRDIKEIIPLHNEHEKVIRNALFRDFNYFKSKNSAYVKTKISQNNNFKVLDAKNKVPFGLLLIFKDRESLIQLKQFLVSNDIYPAELWPQNNIKYTYQFLLNVHLDFRYDTQDLDHIADVINRYQPSVLKHEA</sequence>
<protein>
    <recommendedName>
        <fullName evidence="3">dTDP-4-amino-4,6-dideoxygalactose transaminase</fullName>
    </recommendedName>
</protein>
<accession>A0A4R7K3Z6</accession>
<dbReference type="RefSeq" id="WP_133687159.1">
    <property type="nucleotide sequence ID" value="NZ_SOAY01000011.1"/>
</dbReference>
<proteinExistence type="predicted"/>
<evidence type="ECO:0000313" key="2">
    <source>
        <dbReference type="Proteomes" id="UP000294749"/>
    </source>
</evidence>
<evidence type="ECO:0000313" key="1">
    <source>
        <dbReference type="EMBL" id="TDT44743.1"/>
    </source>
</evidence>
<reference evidence="1 2" key="1">
    <citation type="submission" date="2019-03" db="EMBL/GenBank/DDBJ databases">
        <title>Genomic Encyclopedia of Archaeal and Bacterial Type Strains, Phase II (KMG-II): from individual species to whole genera.</title>
        <authorList>
            <person name="Goeker M."/>
        </authorList>
    </citation>
    <scope>NUCLEOTIDE SEQUENCE [LARGE SCALE GENOMIC DNA]</scope>
    <source>
        <strain evidence="1 2">DSM 25233</strain>
    </source>
</reference>
<dbReference type="OrthoDB" id="8955051at2"/>